<feature type="region of interest" description="Disordered" evidence="1">
    <location>
        <begin position="1"/>
        <end position="28"/>
    </location>
</feature>
<dbReference type="Pfam" id="PF22942">
    <property type="entry name" value="DUF7025"/>
    <property type="match status" value="1"/>
</dbReference>
<evidence type="ECO:0000256" key="1">
    <source>
        <dbReference type="SAM" id="MobiDB-lite"/>
    </source>
</evidence>
<accession>A0A6A6SFU2</accession>
<dbReference type="CDD" id="cd19481">
    <property type="entry name" value="RecA-like_protease"/>
    <property type="match status" value="1"/>
</dbReference>
<dbReference type="EMBL" id="MU006777">
    <property type="protein sequence ID" value="KAF2645288.1"/>
    <property type="molecule type" value="Genomic_DNA"/>
</dbReference>
<dbReference type="OrthoDB" id="10042665at2759"/>
<protein>
    <submittedName>
        <fullName evidence="3">P-loop containing nucleoside triphosphate hydrolase protein</fullName>
    </submittedName>
</protein>
<dbReference type="Proteomes" id="UP000799753">
    <property type="component" value="Unassembled WGS sequence"/>
</dbReference>
<organism evidence="3 4">
    <name type="scientific">Massarina eburnea CBS 473.64</name>
    <dbReference type="NCBI Taxonomy" id="1395130"/>
    <lineage>
        <taxon>Eukaryota</taxon>
        <taxon>Fungi</taxon>
        <taxon>Dikarya</taxon>
        <taxon>Ascomycota</taxon>
        <taxon>Pezizomycotina</taxon>
        <taxon>Dothideomycetes</taxon>
        <taxon>Pleosporomycetidae</taxon>
        <taxon>Pleosporales</taxon>
        <taxon>Massarineae</taxon>
        <taxon>Massarinaceae</taxon>
        <taxon>Massarina</taxon>
    </lineage>
</organism>
<keyword evidence="4" id="KW-1185">Reference proteome</keyword>
<dbReference type="PANTHER" id="PTHR46411">
    <property type="entry name" value="FAMILY ATPASE, PUTATIVE-RELATED"/>
    <property type="match status" value="1"/>
</dbReference>
<feature type="domain" description="AAA+ ATPase" evidence="2">
    <location>
        <begin position="588"/>
        <end position="715"/>
    </location>
</feature>
<name>A0A6A6SFU2_9PLEO</name>
<dbReference type="InterPro" id="IPR056599">
    <property type="entry name" value="AAA_lid_fung"/>
</dbReference>
<feature type="compositionally biased region" description="Polar residues" evidence="1">
    <location>
        <begin position="415"/>
        <end position="425"/>
    </location>
</feature>
<feature type="region of interest" description="Disordered" evidence="1">
    <location>
        <begin position="59"/>
        <end position="100"/>
    </location>
</feature>
<feature type="compositionally biased region" description="Polar residues" evidence="1">
    <location>
        <begin position="16"/>
        <end position="28"/>
    </location>
</feature>
<dbReference type="InterPro" id="IPR003593">
    <property type="entry name" value="AAA+_ATPase"/>
</dbReference>
<gene>
    <name evidence="3" type="ORF">P280DRAFT_475848</name>
</gene>
<feature type="compositionally biased region" description="Basic and acidic residues" evidence="1">
    <location>
        <begin position="61"/>
        <end position="100"/>
    </location>
</feature>
<dbReference type="GO" id="GO:0016887">
    <property type="term" value="F:ATP hydrolysis activity"/>
    <property type="evidence" value="ECO:0007669"/>
    <property type="project" value="InterPro"/>
</dbReference>
<dbReference type="Pfam" id="PF00004">
    <property type="entry name" value="AAA"/>
    <property type="match status" value="1"/>
</dbReference>
<dbReference type="SUPFAM" id="SSF52540">
    <property type="entry name" value="P-loop containing nucleoside triphosphate hydrolases"/>
    <property type="match status" value="1"/>
</dbReference>
<dbReference type="SMART" id="SM00382">
    <property type="entry name" value="AAA"/>
    <property type="match status" value="1"/>
</dbReference>
<dbReference type="Pfam" id="PF23232">
    <property type="entry name" value="AAA_lid_13"/>
    <property type="match status" value="1"/>
</dbReference>
<dbReference type="PANTHER" id="PTHR46411:SF2">
    <property type="entry name" value="AAA+ ATPASE DOMAIN-CONTAINING PROTEIN"/>
    <property type="match status" value="1"/>
</dbReference>
<dbReference type="Gene3D" id="3.40.50.300">
    <property type="entry name" value="P-loop containing nucleotide triphosphate hydrolases"/>
    <property type="match status" value="1"/>
</dbReference>
<dbReference type="AlphaFoldDB" id="A0A6A6SFU2"/>
<evidence type="ECO:0000313" key="4">
    <source>
        <dbReference type="Proteomes" id="UP000799753"/>
    </source>
</evidence>
<proteinExistence type="predicted"/>
<evidence type="ECO:0000259" key="2">
    <source>
        <dbReference type="SMART" id="SM00382"/>
    </source>
</evidence>
<keyword evidence="3" id="KW-0378">Hydrolase</keyword>
<dbReference type="GO" id="GO:0005524">
    <property type="term" value="F:ATP binding"/>
    <property type="evidence" value="ECO:0007669"/>
    <property type="project" value="InterPro"/>
</dbReference>
<evidence type="ECO:0000313" key="3">
    <source>
        <dbReference type="EMBL" id="KAF2645288.1"/>
    </source>
</evidence>
<feature type="region of interest" description="Disordered" evidence="1">
    <location>
        <begin position="407"/>
        <end position="433"/>
    </location>
</feature>
<sequence>MSDTESGAEPPERHQMQSPFTSKENFVPTSTRERIWELEQQYISLLETKVAILELQVSAQSKEEAKTSKSDELTEDKSAKKDEEKPDAEKEGSQEDEPRYKIIISKYDPEQGDFQDIDMTKKEEKKKIGPENKPKQAFTLRKLTMTRVRISARRMTAEELSSEVEIHSIALQQLVGKVTHKYGWNDLVVNCRSPYIPLIHAWEDAFAESLKMVADDSEDDKQARIDLAALLNIISTSSGDLPLDRYFKDRRTFLQEHTITHAALCSLFPPGTMIVAYPFLDQPQMFSVQSSDGFVPEDETFEVICYSLDWNGYEFNRVPYVMKIPYWGPDHRSIVELPFFPIQYYVDANSEVGSEDKSVSKLENILLARGKRFAKICLAEKGKQMFKYKGDALFHSGFSLLRQVDNMDGERSQGNDDNSSTSTRQTDARKDVRSVTKKMIDGTAMIDFASFYEYLSPNTPILGTLPKYEGQLETLSPERRANDTFRQMYKFDWDRHPKDKELTREQYMLCPPRVLGYVLKQKKWAQLLVNKLEEPDEADASTFQDKLQLDDELKELVEKSVKAHEKGKNLTTRGEPMALQDFAPDKGKGLIIMLYGYPGVGKTLTAESVALMAGKPLLSVGVSDVGIEGEKVEANLQKVFDLAGKWEAVLLFDEADVFLEARGEGDNDIKRNAMVSVLLRVLEYYDGILILTTNRMKSFDVAVQSRIHIAIKYEDLSPEQQIAIFRSFLQQLQEKKLVHDYNDLDKWVRDYGRKFQFNGRQIRNVIGTAMGLAMMDEEHPDGKLRRVHLSRVAEQTKTFKLDLKSQEDMFKRATR</sequence>
<dbReference type="InterPro" id="IPR027417">
    <property type="entry name" value="P-loop_NTPase"/>
</dbReference>
<dbReference type="InterPro" id="IPR054289">
    <property type="entry name" value="DUF7025"/>
</dbReference>
<reference evidence="3" key="1">
    <citation type="journal article" date="2020" name="Stud. Mycol.">
        <title>101 Dothideomycetes genomes: a test case for predicting lifestyles and emergence of pathogens.</title>
        <authorList>
            <person name="Haridas S."/>
            <person name="Albert R."/>
            <person name="Binder M."/>
            <person name="Bloem J."/>
            <person name="Labutti K."/>
            <person name="Salamov A."/>
            <person name="Andreopoulos B."/>
            <person name="Baker S."/>
            <person name="Barry K."/>
            <person name="Bills G."/>
            <person name="Bluhm B."/>
            <person name="Cannon C."/>
            <person name="Castanera R."/>
            <person name="Culley D."/>
            <person name="Daum C."/>
            <person name="Ezra D."/>
            <person name="Gonzalez J."/>
            <person name="Henrissat B."/>
            <person name="Kuo A."/>
            <person name="Liang C."/>
            <person name="Lipzen A."/>
            <person name="Lutzoni F."/>
            <person name="Magnuson J."/>
            <person name="Mondo S."/>
            <person name="Nolan M."/>
            <person name="Ohm R."/>
            <person name="Pangilinan J."/>
            <person name="Park H.-J."/>
            <person name="Ramirez L."/>
            <person name="Alfaro M."/>
            <person name="Sun H."/>
            <person name="Tritt A."/>
            <person name="Yoshinaga Y."/>
            <person name="Zwiers L.-H."/>
            <person name="Turgeon B."/>
            <person name="Goodwin S."/>
            <person name="Spatafora J."/>
            <person name="Crous P."/>
            <person name="Grigoriev I."/>
        </authorList>
    </citation>
    <scope>NUCLEOTIDE SEQUENCE</scope>
    <source>
        <strain evidence="3">CBS 473.64</strain>
    </source>
</reference>
<dbReference type="InterPro" id="IPR003959">
    <property type="entry name" value="ATPase_AAA_core"/>
</dbReference>